<comment type="caution">
    <text evidence="3">The sequence shown here is derived from an EMBL/GenBank/DDBJ whole genome shotgun (WGS) entry which is preliminary data.</text>
</comment>
<protein>
    <recommendedName>
        <fullName evidence="2">Peptide deformylase</fullName>
        <shortName evidence="2">PDF</shortName>
        <ecNumber evidence="2">3.5.1.88</ecNumber>
    </recommendedName>
    <alternativeName>
        <fullName evidence="2">Polypeptide deformylase</fullName>
    </alternativeName>
</protein>
<dbReference type="NCBIfam" id="TIGR00079">
    <property type="entry name" value="pept_deformyl"/>
    <property type="match status" value="1"/>
</dbReference>
<evidence type="ECO:0000313" key="4">
    <source>
        <dbReference type="Proteomes" id="UP000003240"/>
    </source>
</evidence>
<evidence type="ECO:0000313" key="3">
    <source>
        <dbReference type="EMBL" id="EGO65845.1"/>
    </source>
</evidence>
<evidence type="ECO:0000256" key="2">
    <source>
        <dbReference type="HAMAP-Rule" id="MF_00163"/>
    </source>
</evidence>
<feature type="binding site" evidence="2">
    <location>
        <position position="139"/>
    </location>
    <ligand>
        <name>Fe cation</name>
        <dbReference type="ChEBI" id="CHEBI:24875"/>
    </ligand>
</feature>
<dbReference type="PRINTS" id="PR01576">
    <property type="entry name" value="PDEFORMYLASE"/>
</dbReference>
<sequence length="188" mass="20785">MGQKGDKILAERRILPFGDPILRKISKPVTGIDSKLLNLLGDLVDTLYATDGRAGLAAPQIGSLKRIVVMDCGKGLIELINPEMIEMQGEQIGPEACLSLPDYTGFVKRAQYVKIKAINRRGQSYFLEGEDFLARCIQHEMDHLEGVLFIDRIQGNALVHDQTRQKVNVRDVPGFMATGIGNPLSLKK</sequence>
<keyword evidence="2" id="KW-0648">Protein biosynthesis</keyword>
<dbReference type="GO" id="GO:0006412">
    <property type="term" value="P:translation"/>
    <property type="evidence" value="ECO:0007669"/>
    <property type="project" value="UniProtKB-UniRule"/>
</dbReference>
<dbReference type="InterPro" id="IPR036821">
    <property type="entry name" value="Peptide_deformylase_sf"/>
</dbReference>
<dbReference type="AlphaFoldDB" id="F7NDI3"/>
<dbReference type="GO" id="GO:0046872">
    <property type="term" value="F:metal ion binding"/>
    <property type="evidence" value="ECO:0007669"/>
    <property type="project" value="UniProtKB-KW"/>
</dbReference>
<feature type="active site" evidence="2">
    <location>
        <position position="140"/>
    </location>
</feature>
<reference evidence="3 4" key="1">
    <citation type="journal article" date="2011" name="EMBO J.">
        <title>Structural diversity of bacterial flagellar motors.</title>
        <authorList>
            <person name="Chen S."/>
            <person name="Beeby M."/>
            <person name="Murphy G.E."/>
            <person name="Leadbetter J.R."/>
            <person name="Hendrixson D.R."/>
            <person name="Briegel A."/>
            <person name="Li Z."/>
            <person name="Shi J."/>
            <person name="Tocheva E.I."/>
            <person name="Muller A."/>
            <person name="Dobro M.J."/>
            <person name="Jensen G.J."/>
        </authorList>
    </citation>
    <scope>NUCLEOTIDE SEQUENCE [LARGE SCALE GENOMIC DNA]</scope>
    <source>
        <strain evidence="3 4">DSM 6540</strain>
    </source>
</reference>
<dbReference type="PANTHER" id="PTHR10458:SF22">
    <property type="entry name" value="PEPTIDE DEFORMYLASE"/>
    <property type="match status" value="1"/>
</dbReference>
<dbReference type="STRING" id="1009370.ALO_00450"/>
<comment type="similarity">
    <text evidence="1 2">Belongs to the polypeptide deformylase family.</text>
</comment>
<dbReference type="Pfam" id="PF01327">
    <property type="entry name" value="Pep_deformylase"/>
    <property type="match status" value="1"/>
</dbReference>
<keyword evidence="2" id="KW-0479">Metal-binding</keyword>
<organism evidence="3 4">
    <name type="scientific">Acetonema longum DSM 6540</name>
    <dbReference type="NCBI Taxonomy" id="1009370"/>
    <lineage>
        <taxon>Bacteria</taxon>
        <taxon>Bacillati</taxon>
        <taxon>Bacillota</taxon>
        <taxon>Negativicutes</taxon>
        <taxon>Acetonemataceae</taxon>
        <taxon>Acetonema</taxon>
    </lineage>
</organism>
<dbReference type="EMBL" id="AFGF01000007">
    <property type="protein sequence ID" value="EGO65845.1"/>
    <property type="molecule type" value="Genomic_DNA"/>
</dbReference>
<dbReference type="HAMAP" id="MF_00163">
    <property type="entry name" value="Pep_deformylase"/>
    <property type="match status" value="1"/>
</dbReference>
<dbReference type="Gene3D" id="3.90.45.10">
    <property type="entry name" value="Peptide deformylase"/>
    <property type="match status" value="1"/>
</dbReference>
<keyword evidence="2" id="KW-0408">Iron</keyword>
<dbReference type="NCBIfam" id="NF001159">
    <property type="entry name" value="PRK00150.1-3"/>
    <property type="match status" value="1"/>
</dbReference>
<feature type="binding site" evidence="2">
    <location>
        <position position="143"/>
    </location>
    <ligand>
        <name>Fe cation</name>
        <dbReference type="ChEBI" id="CHEBI:24875"/>
    </ligand>
</feature>
<name>F7NDI3_9FIRM</name>
<keyword evidence="2" id="KW-0378">Hydrolase</keyword>
<dbReference type="GO" id="GO:0042586">
    <property type="term" value="F:peptide deformylase activity"/>
    <property type="evidence" value="ECO:0007669"/>
    <property type="project" value="UniProtKB-UniRule"/>
</dbReference>
<gene>
    <name evidence="2" type="primary">def</name>
    <name evidence="3" type="ORF">ALO_00450</name>
</gene>
<evidence type="ECO:0000256" key="1">
    <source>
        <dbReference type="ARBA" id="ARBA00010759"/>
    </source>
</evidence>
<keyword evidence="4" id="KW-1185">Reference proteome</keyword>
<dbReference type="SUPFAM" id="SSF56420">
    <property type="entry name" value="Peptide deformylase"/>
    <property type="match status" value="1"/>
</dbReference>
<feature type="binding site" evidence="2">
    <location>
        <position position="97"/>
    </location>
    <ligand>
        <name>Fe cation</name>
        <dbReference type="ChEBI" id="CHEBI:24875"/>
    </ligand>
</feature>
<dbReference type="InterPro" id="IPR023635">
    <property type="entry name" value="Peptide_deformylase"/>
</dbReference>
<dbReference type="Proteomes" id="UP000003240">
    <property type="component" value="Unassembled WGS sequence"/>
</dbReference>
<comment type="cofactor">
    <cofactor evidence="2">
        <name>Fe(2+)</name>
        <dbReference type="ChEBI" id="CHEBI:29033"/>
    </cofactor>
    <text evidence="2">Binds 1 Fe(2+) ion.</text>
</comment>
<accession>F7NDI3</accession>
<comment type="catalytic activity">
    <reaction evidence="2">
        <text>N-terminal N-formyl-L-methionyl-[peptide] + H2O = N-terminal L-methionyl-[peptide] + formate</text>
        <dbReference type="Rhea" id="RHEA:24420"/>
        <dbReference type="Rhea" id="RHEA-COMP:10639"/>
        <dbReference type="Rhea" id="RHEA-COMP:10640"/>
        <dbReference type="ChEBI" id="CHEBI:15377"/>
        <dbReference type="ChEBI" id="CHEBI:15740"/>
        <dbReference type="ChEBI" id="CHEBI:49298"/>
        <dbReference type="ChEBI" id="CHEBI:64731"/>
        <dbReference type="EC" id="3.5.1.88"/>
    </reaction>
</comment>
<dbReference type="eggNOG" id="COG0242">
    <property type="taxonomic scope" value="Bacteria"/>
</dbReference>
<dbReference type="EC" id="3.5.1.88" evidence="2"/>
<proteinExistence type="inferred from homology"/>
<comment type="function">
    <text evidence="2">Removes the formyl group from the N-terminal Met of newly synthesized proteins. Requires at least a dipeptide for an efficient rate of reaction. N-terminal L-methionine is a prerequisite for activity but the enzyme has broad specificity at other positions.</text>
</comment>
<dbReference type="PANTHER" id="PTHR10458">
    <property type="entry name" value="PEPTIDE DEFORMYLASE"/>
    <property type="match status" value="1"/>
</dbReference>
<dbReference type="CDD" id="cd00487">
    <property type="entry name" value="Pep_deformylase"/>
    <property type="match status" value="1"/>
</dbReference>